<dbReference type="EMBL" id="KN436537">
    <property type="protein sequence ID" value="KHG26422.1"/>
    <property type="molecule type" value="Genomic_DNA"/>
</dbReference>
<proteinExistence type="predicted"/>
<keyword evidence="2" id="KW-1185">Reference proteome</keyword>
<sequence>MYIIGLCYMFSCKTISGALASIYVFSCKTHIWGVGIDICVFM</sequence>
<gene>
    <name evidence="1" type="ORF">F383_05645</name>
</gene>
<accession>A0A0B0PNJ9</accession>
<dbReference type="Proteomes" id="UP000032142">
    <property type="component" value="Unassembled WGS sequence"/>
</dbReference>
<protein>
    <submittedName>
        <fullName evidence="1">Uncharacterized protein</fullName>
    </submittedName>
</protein>
<evidence type="ECO:0000313" key="1">
    <source>
        <dbReference type="EMBL" id="KHG26422.1"/>
    </source>
</evidence>
<organism evidence="1 2">
    <name type="scientific">Gossypium arboreum</name>
    <name type="common">Tree cotton</name>
    <name type="synonym">Gossypium nanking</name>
    <dbReference type="NCBI Taxonomy" id="29729"/>
    <lineage>
        <taxon>Eukaryota</taxon>
        <taxon>Viridiplantae</taxon>
        <taxon>Streptophyta</taxon>
        <taxon>Embryophyta</taxon>
        <taxon>Tracheophyta</taxon>
        <taxon>Spermatophyta</taxon>
        <taxon>Magnoliopsida</taxon>
        <taxon>eudicotyledons</taxon>
        <taxon>Gunneridae</taxon>
        <taxon>Pentapetalae</taxon>
        <taxon>rosids</taxon>
        <taxon>malvids</taxon>
        <taxon>Malvales</taxon>
        <taxon>Malvaceae</taxon>
        <taxon>Malvoideae</taxon>
        <taxon>Gossypium</taxon>
    </lineage>
</organism>
<reference evidence="2" key="1">
    <citation type="submission" date="2014-09" db="EMBL/GenBank/DDBJ databases">
        <authorList>
            <person name="Mudge J."/>
            <person name="Ramaraj T."/>
            <person name="Lindquist I.E."/>
            <person name="Bharti A.K."/>
            <person name="Sundararajan A."/>
            <person name="Cameron C.T."/>
            <person name="Woodward J.E."/>
            <person name="May G.D."/>
            <person name="Brubaker C."/>
            <person name="Broadhvest J."/>
            <person name="Wilkins T.A."/>
        </authorList>
    </citation>
    <scope>NUCLEOTIDE SEQUENCE</scope>
    <source>
        <strain evidence="2">cv. AKA8401</strain>
    </source>
</reference>
<evidence type="ECO:0000313" key="2">
    <source>
        <dbReference type="Proteomes" id="UP000032142"/>
    </source>
</evidence>
<name>A0A0B0PNJ9_GOSAR</name>
<dbReference type="AlphaFoldDB" id="A0A0B0PNJ9"/>